<evidence type="ECO:0000259" key="1">
    <source>
        <dbReference type="PROSITE" id="PS51704"/>
    </source>
</evidence>
<comment type="caution">
    <text evidence="2">The sequence shown here is derived from an EMBL/GenBank/DDBJ whole genome shotgun (WGS) entry which is preliminary data.</text>
</comment>
<evidence type="ECO:0000313" key="3">
    <source>
        <dbReference type="Proteomes" id="UP000632659"/>
    </source>
</evidence>
<dbReference type="RefSeq" id="WP_154824780.1">
    <property type="nucleotide sequence ID" value="NZ_JACRTL010000001.1"/>
</dbReference>
<protein>
    <recommendedName>
        <fullName evidence="1">GP-PDE domain-containing protein</fullName>
    </recommendedName>
</protein>
<dbReference type="PANTHER" id="PTHR46211">
    <property type="entry name" value="GLYCEROPHOSPHORYL DIESTER PHOSPHODIESTERASE"/>
    <property type="match status" value="1"/>
</dbReference>
<dbReference type="Pfam" id="PF03009">
    <property type="entry name" value="GDPD"/>
    <property type="match status" value="1"/>
</dbReference>
<keyword evidence="3" id="KW-1185">Reference proteome</keyword>
<dbReference type="InterPro" id="IPR030395">
    <property type="entry name" value="GP_PDE_dom"/>
</dbReference>
<dbReference type="GO" id="GO:0008081">
    <property type="term" value="F:phosphoric diester hydrolase activity"/>
    <property type="evidence" value="ECO:0007669"/>
    <property type="project" value="InterPro"/>
</dbReference>
<dbReference type="PANTHER" id="PTHR46211:SF1">
    <property type="entry name" value="GLYCEROPHOSPHODIESTER PHOSPHODIESTERASE, CYTOPLASMIC"/>
    <property type="match status" value="1"/>
</dbReference>
<dbReference type="GO" id="GO:0006629">
    <property type="term" value="P:lipid metabolic process"/>
    <property type="evidence" value="ECO:0007669"/>
    <property type="project" value="InterPro"/>
</dbReference>
<dbReference type="InterPro" id="IPR017946">
    <property type="entry name" value="PLC-like_Pdiesterase_TIM-brl"/>
</dbReference>
<dbReference type="SUPFAM" id="SSF51695">
    <property type="entry name" value="PLC-like phosphodiesterases"/>
    <property type="match status" value="1"/>
</dbReference>
<dbReference type="EMBL" id="JACRTL010000001">
    <property type="protein sequence ID" value="MBC8609591.1"/>
    <property type="molecule type" value="Genomic_DNA"/>
</dbReference>
<organism evidence="2 3">
    <name type="scientific">Massiliimalia timonensis</name>
    <dbReference type="NCBI Taxonomy" id="1987501"/>
    <lineage>
        <taxon>Bacteria</taxon>
        <taxon>Bacillati</taxon>
        <taxon>Bacillota</taxon>
        <taxon>Clostridia</taxon>
        <taxon>Eubacteriales</taxon>
        <taxon>Oscillospiraceae</taxon>
        <taxon>Massiliimalia</taxon>
    </lineage>
</organism>
<name>A0A8J6NYG0_9FIRM</name>
<accession>A0A8J6NYG0</accession>
<sequence length="239" mass="27429">MITVSNVHKKAQMIAHRGLSSAEPENTLPAFIAAGNRSYFGIETDVHKTVDGFYVVTHDDTTKRVANQELEVARSTFAQLRELPLKDLNGKTGRIDLRIPTLDEYLDVCRRYGKVGVLELKNEYPAQDIREILQIVKKHYALENMVFISFVWENLVCLQREEPSATAQFLTEQWEDTLPEKLRRHRFGLDINYRVLTEERVKAVKEKGITLNVWTCDDPGAAKQLISWGVDQITSNRLE</sequence>
<evidence type="ECO:0000313" key="2">
    <source>
        <dbReference type="EMBL" id="MBC8609591.1"/>
    </source>
</evidence>
<gene>
    <name evidence="2" type="ORF">H8702_00460</name>
</gene>
<proteinExistence type="predicted"/>
<dbReference type="AlphaFoldDB" id="A0A8J6NYG0"/>
<dbReference type="Gene3D" id="3.20.20.190">
    <property type="entry name" value="Phosphatidylinositol (PI) phosphodiesterase"/>
    <property type="match status" value="1"/>
</dbReference>
<feature type="domain" description="GP-PDE" evidence="1">
    <location>
        <begin position="11"/>
        <end position="239"/>
    </location>
</feature>
<dbReference type="Proteomes" id="UP000632659">
    <property type="component" value="Unassembled WGS sequence"/>
</dbReference>
<reference evidence="2" key="1">
    <citation type="submission" date="2020-08" db="EMBL/GenBank/DDBJ databases">
        <title>Genome public.</title>
        <authorList>
            <person name="Liu C."/>
            <person name="Sun Q."/>
        </authorList>
    </citation>
    <scope>NUCLEOTIDE SEQUENCE</scope>
    <source>
        <strain evidence="2">NSJ-15</strain>
    </source>
</reference>
<dbReference type="PROSITE" id="PS51704">
    <property type="entry name" value="GP_PDE"/>
    <property type="match status" value="1"/>
</dbReference>